<evidence type="ECO:0000313" key="6">
    <source>
        <dbReference type="Proteomes" id="UP001159427"/>
    </source>
</evidence>
<organism evidence="5 6">
    <name type="scientific">Porites evermanni</name>
    <dbReference type="NCBI Taxonomy" id="104178"/>
    <lineage>
        <taxon>Eukaryota</taxon>
        <taxon>Metazoa</taxon>
        <taxon>Cnidaria</taxon>
        <taxon>Anthozoa</taxon>
        <taxon>Hexacorallia</taxon>
        <taxon>Scleractinia</taxon>
        <taxon>Fungiina</taxon>
        <taxon>Poritidae</taxon>
        <taxon>Porites</taxon>
    </lineage>
</organism>
<protein>
    <recommendedName>
        <fullName evidence="4">TOG domain-containing protein</fullName>
    </recommendedName>
</protein>
<dbReference type="InterPro" id="IPR045110">
    <property type="entry name" value="XMAP215"/>
</dbReference>
<dbReference type="EMBL" id="CALNXI010003431">
    <property type="protein sequence ID" value="CAH3193251.1"/>
    <property type="molecule type" value="Genomic_DNA"/>
</dbReference>
<dbReference type="InterPro" id="IPR016024">
    <property type="entry name" value="ARM-type_fold"/>
</dbReference>
<keyword evidence="2" id="KW-0963">Cytoplasm</keyword>
<dbReference type="Pfam" id="PF21041">
    <property type="entry name" value="XMAP215_CLASP_TOG"/>
    <property type="match status" value="1"/>
</dbReference>
<gene>
    <name evidence="5" type="ORF">PEVE_00025494</name>
</gene>
<dbReference type="SMART" id="SM01349">
    <property type="entry name" value="TOG"/>
    <property type="match status" value="1"/>
</dbReference>
<evidence type="ECO:0000256" key="1">
    <source>
        <dbReference type="ARBA" id="ARBA00004245"/>
    </source>
</evidence>
<sequence length="152" mass="16949">MADEDITKLPLEDRLTHKVWKARLSGYEDLVKLYKRIDDESSNEFNKYLGMLKKFVIDNNAVAQDKGLEAVLAFLEAASPSISGRVAGDIIAGVITKCLNARPKTKEKGIEIILMYIEVEKQDVVQEEVLKGLDNKQPKIVAACTNVLCRAI</sequence>
<evidence type="ECO:0000256" key="2">
    <source>
        <dbReference type="ARBA" id="ARBA00022490"/>
    </source>
</evidence>
<comment type="subcellular location">
    <subcellularLocation>
        <location evidence="1">Cytoplasm</location>
        <location evidence="1">Cytoskeleton</location>
    </subcellularLocation>
</comment>
<reference evidence="5 6" key="1">
    <citation type="submission" date="2022-05" db="EMBL/GenBank/DDBJ databases">
        <authorList>
            <consortium name="Genoscope - CEA"/>
            <person name="William W."/>
        </authorList>
    </citation>
    <scope>NUCLEOTIDE SEQUENCE [LARGE SCALE GENOMIC DNA]</scope>
</reference>
<evidence type="ECO:0000259" key="4">
    <source>
        <dbReference type="SMART" id="SM01349"/>
    </source>
</evidence>
<dbReference type="InterPro" id="IPR034085">
    <property type="entry name" value="TOG"/>
</dbReference>
<dbReference type="SUPFAM" id="SSF48371">
    <property type="entry name" value="ARM repeat"/>
    <property type="match status" value="1"/>
</dbReference>
<proteinExistence type="predicted"/>
<dbReference type="InterPro" id="IPR011989">
    <property type="entry name" value="ARM-like"/>
</dbReference>
<keyword evidence="3" id="KW-0206">Cytoskeleton</keyword>
<comment type="caution">
    <text evidence="5">The sequence shown here is derived from an EMBL/GenBank/DDBJ whole genome shotgun (WGS) entry which is preliminary data.</text>
</comment>
<feature type="non-terminal residue" evidence="5">
    <location>
        <position position="152"/>
    </location>
</feature>
<evidence type="ECO:0000313" key="5">
    <source>
        <dbReference type="EMBL" id="CAH3193251.1"/>
    </source>
</evidence>
<dbReference type="PANTHER" id="PTHR12609">
    <property type="entry name" value="MICROTUBULE ASSOCIATED PROTEIN XMAP215"/>
    <property type="match status" value="1"/>
</dbReference>
<dbReference type="Proteomes" id="UP001159427">
    <property type="component" value="Unassembled WGS sequence"/>
</dbReference>
<accession>A0ABN8SRI3</accession>
<keyword evidence="6" id="KW-1185">Reference proteome</keyword>
<evidence type="ECO:0000256" key="3">
    <source>
        <dbReference type="ARBA" id="ARBA00023212"/>
    </source>
</evidence>
<dbReference type="InterPro" id="IPR048491">
    <property type="entry name" value="XMAP215_CLASP_TOG"/>
</dbReference>
<feature type="domain" description="TOG" evidence="4">
    <location>
        <begin position="1"/>
        <end position="152"/>
    </location>
</feature>
<dbReference type="Gene3D" id="1.25.10.10">
    <property type="entry name" value="Leucine-rich Repeat Variant"/>
    <property type="match status" value="1"/>
</dbReference>
<name>A0ABN8SRI3_9CNID</name>